<dbReference type="CDD" id="cd02440">
    <property type="entry name" value="AdoMet_MTases"/>
    <property type="match status" value="1"/>
</dbReference>
<feature type="domain" description="Amine oxidase" evidence="3">
    <location>
        <begin position="35"/>
        <end position="145"/>
    </location>
</feature>
<protein>
    <recommendedName>
        <fullName evidence="3">Amine oxidase domain-containing protein</fullName>
    </recommendedName>
</protein>
<comment type="caution">
    <text evidence="4">The sequence shown here is derived from an EMBL/GenBank/DDBJ whole genome shotgun (WGS) entry which is preliminary data.</text>
</comment>
<dbReference type="Gene3D" id="3.50.50.60">
    <property type="entry name" value="FAD/NAD(P)-binding domain"/>
    <property type="match status" value="1"/>
</dbReference>
<feature type="chain" id="PRO_5040393859" description="Amine oxidase domain-containing protein" evidence="2">
    <location>
        <begin position="19"/>
        <end position="763"/>
    </location>
</feature>
<dbReference type="PANTHER" id="PTHR43591:SF14">
    <property type="entry name" value="METHYLTRANSFERASE"/>
    <property type="match status" value="1"/>
</dbReference>
<evidence type="ECO:0000256" key="2">
    <source>
        <dbReference type="SAM" id="SignalP"/>
    </source>
</evidence>
<keyword evidence="2" id="KW-0732">Signal</keyword>
<dbReference type="InterPro" id="IPR002937">
    <property type="entry name" value="Amino_oxidase"/>
</dbReference>
<name>A0A9P7KVF2_9HYPO</name>
<evidence type="ECO:0000259" key="3">
    <source>
        <dbReference type="Pfam" id="PF01593"/>
    </source>
</evidence>
<dbReference type="Gene3D" id="3.40.50.150">
    <property type="entry name" value="Vaccinia Virus protein VP39"/>
    <property type="match status" value="1"/>
</dbReference>
<organism evidence="4 5">
    <name type="scientific">Fusarium avenaceum</name>
    <dbReference type="NCBI Taxonomy" id="40199"/>
    <lineage>
        <taxon>Eukaryota</taxon>
        <taxon>Fungi</taxon>
        <taxon>Dikarya</taxon>
        <taxon>Ascomycota</taxon>
        <taxon>Pezizomycotina</taxon>
        <taxon>Sordariomycetes</taxon>
        <taxon>Hypocreomycetidae</taxon>
        <taxon>Hypocreales</taxon>
        <taxon>Nectriaceae</taxon>
        <taxon>Fusarium</taxon>
        <taxon>Fusarium tricinctum species complex</taxon>
    </lineage>
</organism>
<dbReference type="GO" id="GO:0016491">
    <property type="term" value="F:oxidoreductase activity"/>
    <property type="evidence" value="ECO:0007669"/>
    <property type="project" value="InterPro"/>
</dbReference>
<dbReference type="Gene3D" id="1.10.405.20">
    <property type="match status" value="1"/>
</dbReference>
<dbReference type="InterPro" id="IPR029063">
    <property type="entry name" value="SAM-dependent_MTases_sf"/>
</dbReference>
<evidence type="ECO:0000313" key="4">
    <source>
        <dbReference type="EMBL" id="KAG5660361.1"/>
    </source>
</evidence>
<dbReference type="Pfam" id="PF01593">
    <property type="entry name" value="Amino_oxidase"/>
    <property type="match status" value="1"/>
</dbReference>
<dbReference type="Pfam" id="PF13489">
    <property type="entry name" value="Methyltransf_23"/>
    <property type="match status" value="1"/>
</dbReference>
<dbReference type="EMBL" id="JAGPUO010000009">
    <property type="protein sequence ID" value="KAG5660361.1"/>
    <property type="molecule type" value="Genomic_DNA"/>
</dbReference>
<feature type="signal peptide" evidence="2">
    <location>
        <begin position="1"/>
        <end position="18"/>
    </location>
</feature>
<dbReference type="AlphaFoldDB" id="A0A9P7KVF2"/>
<comment type="similarity">
    <text evidence="1">Belongs to the methyltransferase superfamily. LaeA methyltransferase family.</text>
</comment>
<dbReference type="Proteomes" id="UP000782241">
    <property type="component" value="Unassembled WGS sequence"/>
</dbReference>
<evidence type="ECO:0000256" key="1">
    <source>
        <dbReference type="ARBA" id="ARBA00038158"/>
    </source>
</evidence>
<reference evidence="4" key="1">
    <citation type="submission" date="2021-04" db="EMBL/GenBank/DDBJ databases">
        <title>Draft genome of Fusarium avenaceum strain F156N33, isolated from an atmospheric sample in Virginia.</title>
        <authorList>
            <person name="Yang S."/>
            <person name="Vinatzer B.A."/>
            <person name="Coleman J."/>
        </authorList>
    </citation>
    <scope>NUCLEOTIDE SEQUENCE</scope>
    <source>
        <strain evidence="4">F156N33</strain>
    </source>
</reference>
<accession>A0A9P7KVF2</accession>
<evidence type="ECO:0000313" key="5">
    <source>
        <dbReference type="Proteomes" id="UP000782241"/>
    </source>
</evidence>
<keyword evidence="5" id="KW-1185">Reference proteome</keyword>
<dbReference type="InterPro" id="IPR036188">
    <property type="entry name" value="FAD/NAD-bd_sf"/>
</dbReference>
<dbReference type="PANTHER" id="PTHR43591">
    <property type="entry name" value="METHYLTRANSFERASE"/>
    <property type="match status" value="1"/>
</dbReference>
<dbReference type="Gene3D" id="3.30.70.1990">
    <property type="match status" value="1"/>
</dbReference>
<dbReference type="SUPFAM" id="SSF53335">
    <property type="entry name" value="S-adenosyl-L-methionine-dependent methyltransferases"/>
    <property type="match status" value="1"/>
</dbReference>
<proteinExistence type="inferred from homology"/>
<sequence>MTVKLFSLVVALASLANAAATAKSHHPICIVGAGVSGLTAAKALEDKGYKTVIFEKRDTIGGKCQSHYEDGQYFPLGAVLFTESLSYAETFKLVKSSGAAFDTFDPAYAYNYDPKTGAAALMEPFAPATIKALQEELARYAGLWQKEFAPIGVPSYKNGVPNQFVVPAQEWLLSNKFPIIASVINRAAGNYGYGDYTQIPALYFLQFFAPDIIASFLGTIQPYKTDFFDVFKRVSKTIKGPIHLGVKIERINRGRQPSIQYRGGKGRYSNTQLCSDFIMAFPPTSKALKESGLVLSAAERTLFTQVGVNGYFSSAVRMDKLGDNLTVSQALPNPLEPFKPEGQPVYLTPLHPESDIVNVYSADDPAHPSAARVKSHLISDLSKINKNLNNAHARGVYDSGSEGFGQPQLRAGCDATRPSTIGFGESETFRECSSSKTMSAASLAAYHPSTAMTSAKPEDCEDSASLSESVQTFPEEFGRTYHAYRAGSYAFPNDVIEQERLITMGECVRLLMEGEMFLAPLSDQQPPKSILDVATGMGDWAIQIGDRFPGSEVIATDLSPIQPKDVPPNVYFYVEDSSDEWMFKRKFDYIHTRNTAGCWSDFETQIAQQAFNALEPGGWFESQEMDCTPLCDDNTLDPESAVATWSKDLIEASEKLQRPAILGARLKEIYERVGFVDVQHRVFKLPINGWPEDPRLKQLGLMWAENLLDGIAGFSYQLFNKAFGRSMAEIEVSLIDVRRDLVDSRIHAYMPVYVVWGTKPRLH</sequence>
<gene>
    <name evidence="4" type="ORF">KAF25_002967</name>
</gene>
<dbReference type="SUPFAM" id="SSF51905">
    <property type="entry name" value="FAD/NAD(P)-binding domain"/>
    <property type="match status" value="1"/>
</dbReference>
<dbReference type="GO" id="GO:0008168">
    <property type="term" value="F:methyltransferase activity"/>
    <property type="evidence" value="ECO:0007669"/>
    <property type="project" value="TreeGrafter"/>
</dbReference>